<protein>
    <submittedName>
        <fullName evidence="2">DUF1653 domain-containing protein</fullName>
    </submittedName>
</protein>
<dbReference type="EMBL" id="JAAOLX010000008">
    <property type="protein sequence ID" value="NHQ87607.1"/>
    <property type="molecule type" value="Genomic_DNA"/>
</dbReference>
<proteinExistence type="predicted"/>
<dbReference type="Pfam" id="PF07866">
    <property type="entry name" value="DUF1653"/>
    <property type="match status" value="1"/>
</dbReference>
<dbReference type="InterPro" id="IPR023387">
    <property type="entry name" value="DUF1653-like_dom"/>
</dbReference>
<feature type="domain" description="DUF1653" evidence="1">
    <location>
        <begin position="7"/>
        <end position="67"/>
    </location>
</feature>
<evidence type="ECO:0000313" key="2">
    <source>
        <dbReference type="EMBL" id="NHQ87607.1"/>
    </source>
</evidence>
<organism evidence="2 3">
    <name type="scientific">Iodobacter violaceini</name>
    <dbReference type="NCBI Taxonomy" id="3044271"/>
    <lineage>
        <taxon>Bacteria</taxon>
        <taxon>Pseudomonadati</taxon>
        <taxon>Pseudomonadota</taxon>
        <taxon>Betaproteobacteria</taxon>
        <taxon>Neisseriales</taxon>
        <taxon>Chitinibacteraceae</taxon>
        <taxon>Iodobacter</taxon>
    </lineage>
</organism>
<accession>A0ABX0KYP9</accession>
<gene>
    <name evidence="2" type="ORF">HA050_15920</name>
</gene>
<evidence type="ECO:0000259" key="1">
    <source>
        <dbReference type="Pfam" id="PF07866"/>
    </source>
</evidence>
<reference evidence="2 3" key="1">
    <citation type="submission" date="2020-03" db="EMBL/GenBank/DDBJ databases">
        <title>Draft genome sequence of environmentally isolated violet-colored cultures.</title>
        <authorList>
            <person name="Wilson H.S."/>
        </authorList>
    </citation>
    <scope>NUCLEOTIDE SEQUENCE [LARGE SCALE GENOMIC DNA]</scope>
    <source>
        <strain evidence="2 3">HSC-16F04</strain>
    </source>
</reference>
<comment type="caution">
    <text evidence="2">The sequence shown here is derived from an EMBL/GenBank/DDBJ whole genome shotgun (WGS) entry which is preliminary data.</text>
</comment>
<dbReference type="InterPro" id="IPR037135">
    <property type="entry name" value="DUF1653-like_dom_sf"/>
</dbReference>
<evidence type="ECO:0000313" key="3">
    <source>
        <dbReference type="Proteomes" id="UP000712570"/>
    </source>
</evidence>
<keyword evidence="3" id="KW-1185">Reference proteome</keyword>
<dbReference type="Gene3D" id="2.30.30.320">
    <property type="entry name" value="DUF1653-like domain"/>
    <property type="match status" value="1"/>
</dbReference>
<dbReference type="Proteomes" id="UP000712570">
    <property type="component" value="Unassembled WGS sequence"/>
</dbReference>
<name>A0ABX0KYP9_9NEIS</name>
<sequence length="71" mass="8573">MKTIENGIYQHYKGPLYQVTGVARHSESEEEMVVYRHLYGDFDLWVRPLAMFTEEITHNGETMPRFRWHSR</sequence>